<reference evidence="2 3" key="1">
    <citation type="submission" date="2017-01" db="EMBL/GenBank/DDBJ databases">
        <authorList>
            <person name="Mah S.A."/>
            <person name="Swanson W.J."/>
            <person name="Moy G.W."/>
            <person name="Vacquier V.D."/>
        </authorList>
    </citation>
    <scope>NUCLEOTIDE SEQUENCE [LARGE SCALE GENOMIC DNA]</scope>
    <source>
        <strain evidence="2 3">RU36E</strain>
    </source>
</reference>
<dbReference type="AlphaFoldDB" id="A0A1N6Q7H2"/>
<evidence type="ECO:0000313" key="3">
    <source>
        <dbReference type="Proteomes" id="UP000185841"/>
    </source>
</evidence>
<dbReference type="Proteomes" id="UP000185841">
    <property type="component" value="Unassembled WGS sequence"/>
</dbReference>
<dbReference type="RefSeq" id="WP_303046389.1">
    <property type="nucleotide sequence ID" value="NZ_FTMP01000002.1"/>
</dbReference>
<evidence type="ECO:0000256" key="1">
    <source>
        <dbReference type="SAM" id="MobiDB-lite"/>
    </source>
</evidence>
<protein>
    <submittedName>
        <fullName evidence="2">Uncharacterized protein</fullName>
    </submittedName>
</protein>
<name>A0A1N6Q7H2_AQUAC</name>
<evidence type="ECO:0000313" key="2">
    <source>
        <dbReference type="EMBL" id="SIQ12541.1"/>
    </source>
</evidence>
<feature type="region of interest" description="Disordered" evidence="1">
    <location>
        <begin position="1"/>
        <end position="43"/>
    </location>
</feature>
<sequence length="43" mass="4787">MSKGLDRHKEAKKKPLKTAEEKRMAKRNKKSGNTLLGSHAPNA</sequence>
<accession>A0A1N6Q7H2</accession>
<organism evidence="2 3">
    <name type="scientific">Aquipseudomonas alcaligenes</name>
    <name type="common">Pseudomonas alcaligenes</name>
    <dbReference type="NCBI Taxonomy" id="43263"/>
    <lineage>
        <taxon>Bacteria</taxon>
        <taxon>Pseudomonadati</taxon>
        <taxon>Pseudomonadota</taxon>
        <taxon>Gammaproteobacteria</taxon>
        <taxon>Pseudomonadales</taxon>
        <taxon>Pseudomonadaceae</taxon>
        <taxon>Aquipseudomonas</taxon>
    </lineage>
</organism>
<dbReference type="EMBL" id="FTMP01000002">
    <property type="protein sequence ID" value="SIQ12541.1"/>
    <property type="molecule type" value="Genomic_DNA"/>
</dbReference>
<proteinExistence type="predicted"/>
<gene>
    <name evidence="2" type="ORF">SAMN05878282_102276</name>
</gene>